<evidence type="ECO:0000313" key="1">
    <source>
        <dbReference type="EMBL" id="KJE89084.1"/>
    </source>
</evidence>
<dbReference type="EMBL" id="KE346360">
    <property type="protein sequence ID" value="KJE89084.1"/>
    <property type="molecule type" value="Genomic_DNA"/>
</dbReference>
<dbReference type="InParanoid" id="A0A0D2X0H8"/>
<gene>
    <name evidence="1" type="ORF">CAOG_009323</name>
</gene>
<sequence length="86" mass="9266">MAGHVQPQTGARLQAHKRADDCSSPAFYHFLLLWARSRKKGTSPALYPHDPHFQCTPAASTGPNSGSSIVLHTFAKLVPGGRSRGK</sequence>
<reference evidence="2" key="1">
    <citation type="submission" date="2011-02" db="EMBL/GenBank/DDBJ databases">
        <title>The Genome Sequence of Capsaspora owczarzaki ATCC 30864.</title>
        <authorList>
            <person name="Russ C."/>
            <person name="Cuomo C."/>
            <person name="Burger G."/>
            <person name="Gray M.W."/>
            <person name="Holland P.W.H."/>
            <person name="King N."/>
            <person name="Lang F.B.F."/>
            <person name="Roger A.J."/>
            <person name="Ruiz-Trillo I."/>
            <person name="Young S.K."/>
            <person name="Zeng Q."/>
            <person name="Gargeya S."/>
            <person name="Alvarado L."/>
            <person name="Berlin A."/>
            <person name="Chapman S.B."/>
            <person name="Chen Z."/>
            <person name="Freedman E."/>
            <person name="Gellesch M."/>
            <person name="Goldberg J."/>
            <person name="Griggs A."/>
            <person name="Gujja S."/>
            <person name="Heilman E."/>
            <person name="Heiman D."/>
            <person name="Howarth C."/>
            <person name="Mehta T."/>
            <person name="Neiman D."/>
            <person name="Pearson M."/>
            <person name="Roberts A."/>
            <person name="Saif S."/>
            <person name="Shea T."/>
            <person name="Shenoy N."/>
            <person name="Sisk P."/>
            <person name="Stolte C."/>
            <person name="Sykes S."/>
            <person name="White J."/>
            <person name="Yandava C."/>
            <person name="Haas B."/>
            <person name="Nusbaum C."/>
            <person name="Birren B."/>
        </authorList>
    </citation>
    <scope>NUCLEOTIDE SEQUENCE</scope>
    <source>
        <strain evidence="2">ATCC 30864</strain>
    </source>
</reference>
<evidence type="ECO:0000313" key="2">
    <source>
        <dbReference type="Proteomes" id="UP000008743"/>
    </source>
</evidence>
<proteinExistence type="predicted"/>
<organism evidence="1 2">
    <name type="scientific">Capsaspora owczarzaki (strain ATCC 30864)</name>
    <dbReference type="NCBI Taxonomy" id="595528"/>
    <lineage>
        <taxon>Eukaryota</taxon>
        <taxon>Filasterea</taxon>
        <taxon>Capsaspora</taxon>
    </lineage>
</organism>
<dbReference type="Proteomes" id="UP000008743">
    <property type="component" value="Unassembled WGS sequence"/>
</dbReference>
<dbReference type="AlphaFoldDB" id="A0A0D2X0H8"/>
<accession>A0A0D2X0H8</accession>
<protein>
    <submittedName>
        <fullName evidence="1">Uncharacterized protein</fullName>
    </submittedName>
</protein>
<keyword evidence="2" id="KW-1185">Reference proteome</keyword>
<name>A0A0D2X0H8_CAPO3</name>